<keyword evidence="3" id="KW-1185">Reference proteome</keyword>
<dbReference type="AlphaFoldDB" id="A0AAV4ICF3"/>
<protein>
    <submittedName>
        <fullName evidence="2">Uncharacterized protein</fullName>
    </submittedName>
</protein>
<feature type="region of interest" description="Disordered" evidence="1">
    <location>
        <begin position="15"/>
        <end position="62"/>
    </location>
</feature>
<proteinExistence type="predicted"/>
<accession>A0AAV4ICF3</accession>
<evidence type="ECO:0000313" key="3">
    <source>
        <dbReference type="Proteomes" id="UP000762676"/>
    </source>
</evidence>
<evidence type="ECO:0000256" key="1">
    <source>
        <dbReference type="SAM" id="MobiDB-lite"/>
    </source>
</evidence>
<feature type="compositionally biased region" description="Basic and acidic residues" evidence="1">
    <location>
        <begin position="22"/>
        <end position="38"/>
    </location>
</feature>
<organism evidence="2 3">
    <name type="scientific">Elysia marginata</name>
    <dbReference type="NCBI Taxonomy" id="1093978"/>
    <lineage>
        <taxon>Eukaryota</taxon>
        <taxon>Metazoa</taxon>
        <taxon>Spiralia</taxon>
        <taxon>Lophotrochozoa</taxon>
        <taxon>Mollusca</taxon>
        <taxon>Gastropoda</taxon>
        <taxon>Heterobranchia</taxon>
        <taxon>Euthyneura</taxon>
        <taxon>Panpulmonata</taxon>
        <taxon>Sacoglossa</taxon>
        <taxon>Placobranchoidea</taxon>
        <taxon>Plakobranchidae</taxon>
        <taxon>Elysia</taxon>
    </lineage>
</organism>
<dbReference type="Proteomes" id="UP000762676">
    <property type="component" value="Unassembled WGS sequence"/>
</dbReference>
<name>A0AAV4ICF3_9GAST</name>
<reference evidence="2 3" key="1">
    <citation type="journal article" date="2021" name="Elife">
        <title>Chloroplast acquisition without the gene transfer in kleptoplastic sea slugs, Plakobranchus ocellatus.</title>
        <authorList>
            <person name="Maeda T."/>
            <person name="Takahashi S."/>
            <person name="Yoshida T."/>
            <person name="Shimamura S."/>
            <person name="Takaki Y."/>
            <person name="Nagai Y."/>
            <person name="Toyoda A."/>
            <person name="Suzuki Y."/>
            <person name="Arimoto A."/>
            <person name="Ishii H."/>
            <person name="Satoh N."/>
            <person name="Nishiyama T."/>
            <person name="Hasebe M."/>
            <person name="Maruyama T."/>
            <person name="Minagawa J."/>
            <person name="Obokata J."/>
            <person name="Shigenobu S."/>
        </authorList>
    </citation>
    <scope>NUCLEOTIDE SEQUENCE [LARGE SCALE GENOMIC DNA]</scope>
</reference>
<sequence>MTPYLPSRLTFHLHSSGRRHERVWLGERRARGWGREEEGGGASSPKMSVLNHPSRTAAPPVPAIDLSISDQVRGVYEGQEKRNIIGRIPLSSVRAALAQNKK</sequence>
<evidence type="ECO:0000313" key="2">
    <source>
        <dbReference type="EMBL" id="GFS06321.1"/>
    </source>
</evidence>
<comment type="caution">
    <text evidence="2">The sequence shown here is derived from an EMBL/GenBank/DDBJ whole genome shotgun (WGS) entry which is preliminary data.</text>
</comment>
<dbReference type="EMBL" id="BMAT01013142">
    <property type="protein sequence ID" value="GFS06321.1"/>
    <property type="molecule type" value="Genomic_DNA"/>
</dbReference>
<gene>
    <name evidence="2" type="ORF">ElyMa_006541300</name>
</gene>